<dbReference type="AlphaFoldDB" id="A0A3M0L3Z2"/>
<evidence type="ECO:0000313" key="2">
    <source>
        <dbReference type="EMBL" id="RMC18594.1"/>
    </source>
</evidence>
<name>A0A3M0L3Z2_HIRRU</name>
<dbReference type="EMBL" id="QRBI01000096">
    <property type="protein sequence ID" value="RMC18594.1"/>
    <property type="molecule type" value="Genomic_DNA"/>
</dbReference>
<feature type="region of interest" description="Disordered" evidence="1">
    <location>
        <begin position="1"/>
        <end position="29"/>
    </location>
</feature>
<sequence length="180" mass="20746">MSWKRPNKDHLSPDPAQDNPKNSTRPRGDRRFRRTQVLAFILLYRSLWTAAFRANPPAGSKEDSLVTLQIRITSKMLRMKEVSVSTPFTQVEKYLCLFYAFNQIADVSADRHSSFREPLSTEVLPILLVQIMAHETRLVKGRRVTTRPLSSSAWLILVIWFAESSLKLFIQSSQETKELP</sequence>
<dbReference type="Proteomes" id="UP000269221">
    <property type="component" value="Unassembled WGS sequence"/>
</dbReference>
<evidence type="ECO:0000313" key="3">
    <source>
        <dbReference type="Proteomes" id="UP000269221"/>
    </source>
</evidence>
<proteinExistence type="predicted"/>
<accession>A0A3M0L3Z2</accession>
<gene>
    <name evidence="2" type="ORF">DUI87_04488</name>
</gene>
<reference evidence="2 3" key="1">
    <citation type="submission" date="2018-07" db="EMBL/GenBank/DDBJ databases">
        <title>A high quality draft genome assembly of the barn swallow (H. rustica rustica).</title>
        <authorList>
            <person name="Formenti G."/>
            <person name="Chiara M."/>
            <person name="Poveda L."/>
            <person name="Francoijs K.-J."/>
            <person name="Bonisoli-Alquati A."/>
            <person name="Canova L."/>
            <person name="Gianfranceschi L."/>
            <person name="Horner D.S."/>
            <person name="Saino N."/>
        </authorList>
    </citation>
    <scope>NUCLEOTIDE SEQUENCE [LARGE SCALE GENOMIC DNA]</scope>
    <source>
        <strain evidence="2">Chelidonia</strain>
        <tissue evidence="2">Blood</tissue>
    </source>
</reference>
<feature type="compositionally biased region" description="Basic and acidic residues" evidence="1">
    <location>
        <begin position="1"/>
        <end position="12"/>
    </location>
</feature>
<organism evidence="2 3">
    <name type="scientific">Hirundo rustica rustica</name>
    <dbReference type="NCBI Taxonomy" id="333673"/>
    <lineage>
        <taxon>Eukaryota</taxon>
        <taxon>Metazoa</taxon>
        <taxon>Chordata</taxon>
        <taxon>Craniata</taxon>
        <taxon>Vertebrata</taxon>
        <taxon>Euteleostomi</taxon>
        <taxon>Archelosauria</taxon>
        <taxon>Archosauria</taxon>
        <taxon>Dinosauria</taxon>
        <taxon>Saurischia</taxon>
        <taxon>Theropoda</taxon>
        <taxon>Coelurosauria</taxon>
        <taxon>Aves</taxon>
        <taxon>Neognathae</taxon>
        <taxon>Neoaves</taxon>
        <taxon>Telluraves</taxon>
        <taxon>Australaves</taxon>
        <taxon>Passeriformes</taxon>
        <taxon>Sylvioidea</taxon>
        <taxon>Hirundinidae</taxon>
        <taxon>Hirundo</taxon>
    </lineage>
</organism>
<comment type="caution">
    <text evidence="2">The sequence shown here is derived from an EMBL/GenBank/DDBJ whole genome shotgun (WGS) entry which is preliminary data.</text>
</comment>
<keyword evidence="3" id="KW-1185">Reference proteome</keyword>
<evidence type="ECO:0000256" key="1">
    <source>
        <dbReference type="SAM" id="MobiDB-lite"/>
    </source>
</evidence>
<protein>
    <submittedName>
        <fullName evidence="2">Uncharacterized protein</fullName>
    </submittedName>
</protein>